<organism evidence="2 3">
    <name type="scientific">Clostridium intestinale DSM 6191</name>
    <dbReference type="NCBI Taxonomy" id="1121320"/>
    <lineage>
        <taxon>Bacteria</taxon>
        <taxon>Bacillati</taxon>
        <taxon>Bacillota</taxon>
        <taxon>Clostridia</taxon>
        <taxon>Eubacteriales</taxon>
        <taxon>Clostridiaceae</taxon>
        <taxon>Clostridium</taxon>
    </lineage>
</organism>
<gene>
    <name evidence="2" type="ORF">SAMN02745941_00966</name>
</gene>
<keyword evidence="1" id="KW-1133">Transmembrane helix</keyword>
<evidence type="ECO:0008006" key="4">
    <source>
        <dbReference type="Google" id="ProtNLM"/>
    </source>
</evidence>
<sequence length="260" mass="29335">MRIFEVYKMEMYKMFKRKNSLILVIPSLLALLIILGYKSGAVKITSEEALVTAYSCLDFFGVIWSFLSGLGIIGILIILLSSFQFSGEVHEGQIKMMALRVGKREKIIFGKLLSMITMIVISIGLLFIVSTAGYYMFISSSDLGTGTFLGTMSEKALIFSLLSTVITSIFLVTITYVIGVNMNMFMTFIITLVVMYVGKYLSGLENLKFMKYTSFFSERLDFLFNDFTNTLFIKGFLGSFLLIACVVFLGIMRFKKVDIR</sequence>
<evidence type="ECO:0000313" key="3">
    <source>
        <dbReference type="Proteomes" id="UP000184241"/>
    </source>
</evidence>
<feature type="transmembrane region" description="Helical" evidence="1">
    <location>
        <begin position="231"/>
        <end position="251"/>
    </location>
</feature>
<accession>A0A1M5W8U7</accession>
<dbReference type="AlphaFoldDB" id="A0A1M5W8U7"/>
<dbReference type="Proteomes" id="UP000184241">
    <property type="component" value="Unassembled WGS sequence"/>
</dbReference>
<proteinExistence type="predicted"/>
<name>A0A1M5W8U7_9CLOT</name>
<feature type="transmembrane region" description="Helical" evidence="1">
    <location>
        <begin position="157"/>
        <end position="178"/>
    </location>
</feature>
<dbReference type="PANTHER" id="PTHR37305:SF1">
    <property type="entry name" value="MEMBRANE PROTEIN"/>
    <property type="match status" value="1"/>
</dbReference>
<keyword evidence="1" id="KW-0812">Transmembrane</keyword>
<feature type="transmembrane region" description="Helical" evidence="1">
    <location>
        <begin position="185"/>
        <end position="202"/>
    </location>
</feature>
<evidence type="ECO:0000256" key="1">
    <source>
        <dbReference type="SAM" id="Phobius"/>
    </source>
</evidence>
<feature type="transmembrane region" description="Helical" evidence="1">
    <location>
        <begin position="64"/>
        <end position="87"/>
    </location>
</feature>
<feature type="transmembrane region" description="Helical" evidence="1">
    <location>
        <begin position="108"/>
        <end position="137"/>
    </location>
</feature>
<reference evidence="2 3" key="1">
    <citation type="submission" date="2016-11" db="EMBL/GenBank/DDBJ databases">
        <authorList>
            <person name="Jaros S."/>
            <person name="Januszkiewicz K."/>
            <person name="Wedrychowicz H."/>
        </authorList>
    </citation>
    <scope>NUCLEOTIDE SEQUENCE [LARGE SCALE GENOMIC DNA]</scope>
    <source>
        <strain evidence="2 3">DSM 6191</strain>
    </source>
</reference>
<keyword evidence="1" id="KW-0472">Membrane</keyword>
<dbReference type="EMBL" id="FQXU01000004">
    <property type="protein sequence ID" value="SHH83604.1"/>
    <property type="molecule type" value="Genomic_DNA"/>
</dbReference>
<protein>
    <recommendedName>
        <fullName evidence="4">ABC-2 type transport system permease protein</fullName>
    </recommendedName>
</protein>
<evidence type="ECO:0000313" key="2">
    <source>
        <dbReference type="EMBL" id="SHH83604.1"/>
    </source>
</evidence>
<dbReference type="PANTHER" id="PTHR37305">
    <property type="entry name" value="INTEGRAL MEMBRANE PROTEIN-RELATED"/>
    <property type="match status" value="1"/>
</dbReference>
<dbReference type="RefSeq" id="WP_073017269.1">
    <property type="nucleotide sequence ID" value="NZ_FQXU01000004.1"/>
</dbReference>